<evidence type="ECO:0000256" key="2">
    <source>
        <dbReference type="ARBA" id="ARBA00005419"/>
    </source>
</evidence>
<evidence type="ECO:0000313" key="8">
    <source>
        <dbReference type="Proteomes" id="UP000011866"/>
    </source>
</evidence>
<dbReference type="InterPro" id="IPR004843">
    <property type="entry name" value="Calcineurin-like_PHP"/>
</dbReference>
<dbReference type="HAMAP" id="MF_00199">
    <property type="entry name" value="ApaH"/>
    <property type="match status" value="1"/>
</dbReference>
<protein>
    <recommendedName>
        <fullName evidence="5">Bis(5'-nucleosyl)-tetraphosphatase, symmetrical</fullName>
        <ecNumber evidence="5">3.6.1.41</ecNumber>
    </recommendedName>
    <alternativeName>
        <fullName evidence="5">Ap4A hydrolase</fullName>
    </alternativeName>
    <alternativeName>
        <fullName evidence="5">Diadenosine 5',5'''-P1,P4-tetraphosphate pyrophosphohydrolase</fullName>
    </alternativeName>
    <alternativeName>
        <fullName evidence="5">Diadenosine tetraphosphatase</fullName>
    </alternativeName>
</protein>
<dbReference type="RefSeq" id="WP_015485771.1">
    <property type="nucleotide sequence ID" value="NC_020888.1"/>
</dbReference>
<dbReference type="PATRIC" id="fig|1298593.3.peg.568"/>
<evidence type="ECO:0000256" key="5">
    <source>
        <dbReference type="HAMAP-Rule" id="MF_00199"/>
    </source>
</evidence>
<dbReference type="GeneID" id="79175571"/>
<dbReference type="KEGG" id="tol:TOL_0596"/>
<dbReference type="InterPro" id="IPR029052">
    <property type="entry name" value="Metallo-depent_PP-like"/>
</dbReference>
<keyword evidence="8" id="KW-1185">Reference proteome</keyword>
<evidence type="ECO:0000259" key="6">
    <source>
        <dbReference type="Pfam" id="PF00149"/>
    </source>
</evidence>
<evidence type="ECO:0000313" key="7">
    <source>
        <dbReference type="EMBL" id="CCU71034.1"/>
    </source>
</evidence>
<comment type="catalytic activity">
    <reaction evidence="4 5">
        <text>P(1),P(4)-bis(5'-adenosyl) tetraphosphate + H2O = 2 ADP + 2 H(+)</text>
        <dbReference type="Rhea" id="RHEA:24252"/>
        <dbReference type="ChEBI" id="CHEBI:15377"/>
        <dbReference type="ChEBI" id="CHEBI:15378"/>
        <dbReference type="ChEBI" id="CHEBI:58141"/>
        <dbReference type="ChEBI" id="CHEBI:456216"/>
        <dbReference type="EC" id="3.6.1.41"/>
    </reaction>
</comment>
<dbReference type="GO" id="GO:0008803">
    <property type="term" value="F:bis(5'-nucleosyl)-tetraphosphatase (symmetrical) activity"/>
    <property type="evidence" value="ECO:0007669"/>
    <property type="project" value="UniProtKB-UniRule"/>
</dbReference>
<organism evidence="7 8">
    <name type="scientific">Thalassolituus oleivorans MIL-1</name>
    <dbReference type="NCBI Taxonomy" id="1298593"/>
    <lineage>
        <taxon>Bacteria</taxon>
        <taxon>Pseudomonadati</taxon>
        <taxon>Pseudomonadota</taxon>
        <taxon>Gammaproteobacteria</taxon>
        <taxon>Oceanospirillales</taxon>
        <taxon>Oceanospirillaceae</taxon>
        <taxon>Thalassolituus</taxon>
    </lineage>
</organism>
<dbReference type="SUPFAM" id="SSF56300">
    <property type="entry name" value="Metallo-dependent phosphatases"/>
    <property type="match status" value="1"/>
</dbReference>
<evidence type="ECO:0000256" key="1">
    <source>
        <dbReference type="ARBA" id="ARBA00003413"/>
    </source>
</evidence>
<feature type="domain" description="Calcineurin-like phosphoesterase" evidence="6">
    <location>
        <begin position="4"/>
        <end position="124"/>
    </location>
</feature>
<dbReference type="CDD" id="cd07422">
    <property type="entry name" value="MPP_ApaH"/>
    <property type="match status" value="1"/>
</dbReference>
<comment type="similarity">
    <text evidence="2 5">Belongs to the Ap4A hydrolase family.</text>
</comment>
<evidence type="ECO:0000256" key="3">
    <source>
        <dbReference type="ARBA" id="ARBA00022801"/>
    </source>
</evidence>
<dbReference type="PANTHER" id="PTHR40942">
    <property type="match status" value="1"/>
</dbReference>
<dbReference type="InterPro" id="IPR004617">
    <property type="entry name" value="ApaH"/>
</dbReference>
<proteinExistence type="inferred from homology"/>
<keyword evidence="3 5" id="KW-0378">Hydrolase</keyword>
<sequence>MATYAIGDVQGCYEPLQRLLAHINFDPQQDQLWFAGDLVNRGPQSLEVLRFIKNLGDSAISVLGNHDLHLLAMHYAKLNSRKSDTLNAIFAASDRDELLDWLRHQPLLHLDEAQNWCMTHAGLPPKWSATTAQKLAQEVEAILTSVDCSQFFENMYGNKPNRWSDDLTGFDRLRVIVNSLTRMRFVDDEGTLDLTSKEGLDTTPTGFKPWFEITPRQASATRLLFGHWAALNGQANAENVFALDTGCVWGGTLTALRLEDQQRFSVAATPA</sequence>
<dbReference type="Proteomes" id="UP000011866">
    <property type="component" value="Chromosome"/>
</dbReference>
<dbReference type="NCBIfam" id="NF001204">
    <property type="entry name" value="PRK00166.1"/>
    <property type="match status" value="1"/>
</dbReference>
<name>M5DZX9_9GAMM</name>
<dbReference type="eggNOG" id="COG0639">
    <property type="taxonomic scope" value="Bacteria"/>
</dbReference>
<dbReference type="AlphaFoldDB" id="M5DZX9"/>
<dbReference type="PANTHER" id="PTHR40942:SF4">
    <property type="entry name" value="CYTOCHROME C5"/>
    <property type="match status" value="1"/>
</dbReference>
<reference evidence="7 8" key="1">
    <citation type="journal article" date="2013" name="Genome Announc.">
        <title>Genome Sequence of Thalassolituus oleivorans MIL-1 (DSM 14913T).</title>
        <authorList>
            <person name="Golyshin P.N."/>
            <person name="Werner J."/>
            <person name="Chernikova T.N."/>
            <person name="Tran H."/>
            <person name="Ferrer M."/>
            <person name="Yakimov M.M."/>
            <person name="Teeling H."/>
            <person name="Golyshina O.V."/>
        </authorList>
    </citation>
    <scope>NUCLEOTIDE SEQUENCE [LARGE SCALE GENOMIC DNA]</scope>
    <source>
        <strain evidence="7 8">MIL-1</strain>
    </source>
</reference>
<dbReference type="NCBIfam" id="TIGR00668">
    <property type="entry name" value="apaH"/>
    <property type="match status" value="1"/>
</dbReference>
<comment type="function">
    <text evidence="1 5">Hydrolyzes diadenosine 5',5'''-P1,P4-tetraphosphate to yield ADP.</text>
</comment>
<dbReference type="STRING" id="187493.CN03_15075"/>
<dbReference type="PIRSF" id="PIRSF000903">
    <property type="entry name" value="B5n-ttraPtase_sm"/>
    <property type="match status" value="1"/>
</dbReference>
<accession>M5DZX9</accession>
<dbReference type="EMBL" id="HF680312">
    <property type="protein sequence ID" value="CCU71034.1"/>
    <property type="molecule type" value="Genomic_DNA"/>
</dbReference>
<dbReference type="HOGENOM" id="CLU_056184_2_0_6"/>
<dbReference type="Gene3D" id="3.60.21.10">
    <property type="match status" value="1"/>
</dbReference>
<evidence type="ECO:0000256" key="4">
    <source>
        <dbReference type="ARBA" id="ARBA00049417"/>
    </source>
</evidence>
<gene>
    <name evidence="5" type="primary">apaH</name>
    <name evidence="7" type="ORF">TOL_0596</name>
</gene>
<dbReference type="EC" id="3.6.1.41" evidence="5"/>
<dbReference type="Pfam" id="PF00149">
    <property type="entry name" value="Metallophos"/>
    <property type="match status" value="1"/>
</dbReference>